<dbReference type="GeneID" id="94197712"/>
<evidence type="ECO:0000313" key="2">
    <source>
        <dbReference type="Proteomes" id="UP001497744"/>
    </source>
</evidence>
<name>A0AAV4M2C5_BABCB</name>
<accession>A0AAV4M2C5</accession>
<gene>
    <name evidence="1" type="ORF">BcabD6B2_56670</name>
</gene>
<proteinExistence type="predicted"/>
<evidence type="ECO:0000313" key="1">
    <source>
        <dbReference type="EMBL" id="GIX66231.1"/>
    </source>
</evidence>
<organism evidence="1 2">
    <name type="scientific">Babesia caballi</name>
    <dbReference type="NCBI Taxonomy" id="5871"/>
    <lineage>
        <taxon>Eukaryota</taxon>
        <taxon>Sar</taxon>
        <taxon>Alveolata</taxon>
        <taxon>Apicomplexa</taxon>
        <taxon>Aconoidasida</taxon>
        <taxon>Piroplasmida</taxon>
        <taxon>Babesiidae</taxon>
        <taxon>Babesia</taxon>
    </lineage>
</organism>
<dbReference type="AlphaFoldDB" id="A0AAV4M2C5"/>
<keyword evidence="2" id="KW-1185">Reference proteome</keyword>
<dbReference type="RefSeq" id="XP_067718300.1">
    <property type="nucleotide sequence ID" value="XM_067862199.1"/>
</dbReference>
<dbReference type="EMBL" id="BPLF01000006">
    <property type="protein sequence ID" value="GIX66231.1"/>
    <property type="molecule type" value="Genomic_DNA"/>
</dbReference>
<comment type="caution">
    <text evidence="1">The sequence shown here is derived from an EMBL/GenBank/DDBJ whole genome shotgun (WGS) entry which is preliminary data.</text>
</comment>
<sequence length="420" mass="46779">MISKTALFNLVREALRRNSLRSFEHIQDSFDHHLRQSLTLIDASSAAKMHVEEHQKVCKEPRRIFDAVKGGPGERRDHVAADSVCTDLGIDFLKPFEIVMGFQLLDLACSSKSGKWKPIVCHQKLLGQLDALMWLAWHRIEGFSFVKLALLLNSLANIIHSGSVGVFYRNTRAGGDGLRTTNHPTMMADNVETDEAGSTCGLLQDEKLRVAFERFHVSAESRLMVALLTDVGGKSTVQLDESLGSIDGHSICMVLKYYVATGNVGEEVLYCIWQWLRNQREVDVTDLMNMVVSVSRMKMKKLFERVDLDRIDEAVKNSIKQHLSGDNVSLELMEMVKDCLLSANGDGEPKNTESVVELLLMALLETECRGNAKIELLHHYTKGLAVLDERGVRSDLISSLRKIARGITAPMEGSGDVTAV</sequence>
<reference evidence="1 2" key="1">
    <citation type="submission" date="2021-06" db="EMBL/GenBank/DDBJ databases">
        <title>Genome sequence of Babesia caballi.</title>
        <authorList>
            <person name="Yamagishi J."/>
            <person name="Kidaka T."/>
            <person name="Ochi A."/>
        </authorList>
    </citation>
    <scope>NUCLEOTIDE SEQUENCE [LARGE SCALE GENOMIC DNA]</scope>
    <source>
        <strain evidence="1">USDA-D6B2</strain>
    </source>
</reference>
<dbReference type="Proteomes" id="UP001497744">
    <property type="component" value="Unassembled WGS sequence"/>
</dbReference>
<protein>
    <submittedName>
        <fullName evidence="1">Uncharacterized protein</fullName>
    </submittedName>
</protein>